<feature type="region of interest" description="Disordered" evidence="1">
    <location>
        <begin position="22"/>
        <end position="60"/>
    </location>
</feature>
<reference evidence="3" key="1">
    <citation type="journal article" date="2019" name="Curr. Biol.">
        <title>Genome Sequence of Striga asiatica Provides Insight into the Evolution of Plant Parasitism.</title>
        <authorList>
            <person name="Yoshida S."/>
            <person name="Kim S."/>
            <person name="Wafula E.K."/>
            <person name="Tanskanen J."/>
            <person name="Kim Y.M."/>
            <person name="Honaas L."/>
            <person name="Yang Z."/>
            <person name="Spallek T."/>
            <person name="Conn C.E."/>
            <person name="Ichihashi Y."/>
            <person name="Cheong K."/>
            <person name="Cui S."/>
            <person name="Der J.P."/>
            <person name="Gundlach H."/>
            <person name="Jiao Y."/>
            <person name="Hori C."/>
            <person name="Ishida J.K."/>
            <person name="Kasahara H."/>
            <person name="Kiba T."/>
            <person name="Kim M.S."/>
            <person name="Koo N."/>
            <person name="Laohavisit A."/>
            <person name="Lee Y.H."/>
            <person name="Lumba S."/>
            <person name="McCourt P."/>
            <person name="Mortimer J.C."/>
            <person name="Mutuku J.M."/>
            <person name="Nomura T."/>
            <person name="Sasaki-Sekimoto Y."/>
            <person name="Seto Y."/>
            <person name="Wang Y."/>
            <person name="Wakatake T."/>
            <person name="Sakakibara H."/>
            <person name="Demura T."/>
            <person name="Yamaguchi S."/>
            <person name="Yoneyama K."/>
            <person name="Manabe R.I."/>
            <person name="Nelson D.C."/>
            <person name="Schulman A.H."/>
            <person name="Timko M.P."/>
            <person name="dePamphilis C.W."/>
            <person name="Choi D."/>
            <person name="Shirasu K."/>
        </authorList>
    </citation>
    <scope>NUCLEOTIDE SEQUENCE [LARGE SCALE GENOMIC DNA]</scope>
    <source>
        <strain evidence="3">cv. UVA1</strain>
    </source>
</reference>
<accession>A0A5A7PBA7</accession>
<organism evidence="2 3">
    <name type="scientific">Striga asiatica</name>
    <name type="common">Asiatic witchweed</name>
    <name type="synonym">Buchnera asiatica</name>
    <dbReference type="NCBI Taxonomy" id="4170"/>
    <lineage>
        <taxon>Eukaryota</taxon>
        <taxon>Viridiplantae</taxon>
        <taxon>Streptophyta</taxon>
        <taxon>Embryophyta</taxon>
        <taxon>Tracheophyta</taxon>
        <taxon>Spermatophyta</taxon>
        <taxon>Magnoliopsida</taxon>
        <taxon>eudicotyledons</taxon>
        <taxon>Gunneridae</taxon>
        <taxon>Pentapetalae</taxon>
        <taxon>asterids</taxon>
        <taxon>lamiids</taxon>
        <taxon>Lamiales</taxon>
        <taxon>Orobanchaceae</taxon>
        <taxon>Buchnereae</taxon>
        <taxon>Striga</taxon>
    </lineage>
</organism>
<sequence length="114" mass="12714">MPDRWEFSNECFRRGHRASVRRDDRSVFSSSNSPTTGRELGGGTAEMLGEKTKGTCSHPNSQKLNRYGENLLQYGMTSDMEASRMPAAIVQSGSLAYQEACCNRANGNYVCCFW</sequence>
<comment type="caution">
    <text evidence="2">The sequence shown here is derived from an EMBL/GenBank/DDBJ whole genome shotgun (WGS) entry which is preliminary data.</text>
</comment>
<name>A0A5A7PBA7_STRAF</name>
<evidence type="ECO:0000313" key="3">
    <source>
        <dbReference type="Proteomes" id="UP000325081"/>
    </source>
</evidence>
<evidence type="ECO:0000256" key="1">
    <source>
        <dbReference type="SAM" id="MobiDB-lite"/>
    </source>
</evidence>
<protein>
    <submittedName>
        <fullName evidence="2">Heat stress transcription factor</fullName>
    </submittedName>
</protein>
<dbReference type="EMBL" id="BKCP01004294">
    <property type="protein sequence ID" value="GER29894.1"/>
    <property type="molecule type" value="Genomic_DNA"/>
</dbReference>
<keyword evidence="3" id="KW-1185">Reference proteome</keyword>
<dbReference type="AlphaFoldDB" id="A0A5A7PBA7"/>
<evidence type="ECO:0000313" key="2">
    <source>
        <dbReference type="EMBL" id="GER29894.1"/>
    </source>
</evidence>
<proteinExistence type="predicted"/>
<dbReference type="Proteomes" id="UP000325081">
    <property type="component" value="Unassembled WGS sequence"/>
</dbReference>
<gene>
    <name evidence="2" type="ORF">STAS_05804</name>
</gene>